<dbReference type="Pfam" id="PF08676">
    <property type="entry name" value="MutL_C"/>
    <property type="match status" value="1"/>
</dbReference>
<dbReference type="Gene3D" id="3.30.1370.100">
    <property type="entry name" value="MutL, C-terminal domain, regulatory subdomain"/>
    <property type="match status" value="1"/>
</dbReference>
<dbReference type="GO" id="GO:0030983">
    <property type="term" value="F:mismatched DNA binding"/>
    <property type="evidence" value="ECO:0007669"/>
    <property type="project" value="InterPro"/>
</dbReference>
<accession>A0A3B1D6V6</accession>
<dbReference type="EMBL" id="UOGH01000220">
    <property type="protein sequence ID" value="VAX31874.1"/>
    <property type="molecule type" value="Genomic_DNA"/>
</dbReference>
<dbReference type="SUPFAM" id="SSF54211">
    <property type="entry name" value="Ribosomal protein S5 domain 2-like"/>
    <property type="match status" value="1"/>
</dbReference>
<dbReference type="InterPro" id="IPR038973">
    <property type="entry name" value="MutL/Mlh/Pms-like"/>
</dbReference>
<feature type="compositionally biased region" description="Polar residues" evidence="1">
    <location>
        <begin position="142"/>
        <end position="158"/>
    </location>
</feature>
<dbReference type="PANTHER" id="PTHR10073">
    <property type="entry name" value="DNA MISMATCH REPAIR PROTEIN MLH, PMS, MUTL"/>
    <property type="match status" value="1"/>
</dbReference>
<dbReference type="CDD" id="cd00782">
    <property type="entry name" value="MutL_Trans"/>
    <property type="match status" value="1"/>
</dbReference>
<evidence type="ECO:0000259" key="2">
    <source>
        <dbReference type="SMART" id="SM00853"/>
    </source>
</evidence>
<evidence type="ECO:0000259" key="3">
    <source>
        <dbReference type="SMART" id="SM01340"/>
    </source>
</evidence>
<feature type="domain" description="MutL C-terminal dimerisation" evidence="2">
    <location>
        <begin position="176"/>
        <end position="315"/>
    </location>
</feature>
<dbReference type="GO" id="GO:0006298">
    <property type="term" value="P:mismatch repair"/>
    <property type="evidence" value="ECO:0007669"/>
    <property type="project" value="InterPro"/>
</dbReference>
<dbReference type="AlphaFoldDB" id="A0A3B1D6V6"/>
<dbReference type="GO" id="GO:0005524">
    <property type="term" value="F:ATP binding"/>
    <property type="evidence" value="ECO:0007669"/>
    <property type="project" value="InterPro"/>
</dbReference>
<dbReference type="SMART" id="SM01340">
    <property type="entry name" value="DNA_mis_repair"/>
    <property type="match status" value="1"/>
</dbReference>
<sequence length="359" mass="40837">MRERVLQVYGEEFLRGLREVNESSLKALISVEGNFRSSRANQYIFVNHRPIRDASLRHAVYSAYDTFLPRDRHPLFFLYLDIMPSEVDFNVHPAKREVRFSDREAVYRSVYNAVSGALTGSGEEAADYGFETDDTPDGLQPVTRNPQPATSVQQSSPSEALPVAESLLNYGNNFNYIYLGDVFVAYTDGRGITLLDHHAAHERILYERLRQGVGLDVTYMLFPKQVRLPAREYNVLLQRLDEIREMGIEAEDFGHNTLMVRAVPQFLFDADMSGILSDIAFCLIESTAGSPVEDIRDRIAKRIACHSSVRGAVMLSHDEIARLLDDLSEAEDPEHCPHGRPTRIHMSLEDLKRMFKRRG</sequence>
<dbReference type="SUPFAM" id="SSF118116">
    <property type="entry name" value="DNA mismatch repair protein MutL"/>
    <property type="match status" value="1"/>
</dbReference>
<dbReference type="InterPro" id="IPR020568">
    <property type="entry name" value="Ribosomal_Su5_D2-typ_SF"/>
</dbReference>
<name>A0A3B1D6V6_9ZZZZ</name>
<gene>
    <name evidence="4" type="ORF">MNBD_NITROSPIRAE02-905</name>
</gene>
<dbReference type="InterPro" id="IPR014790">
    <property type="entry name" value="MutL_C"/>
</dbReference>
<dbReference type="Gene3D" id="3.30.1540.20">
    <property type="entry name" value="MutL, C-terminal domain, dimerisation subdomain"/>
    <property type="match status" value="1"/>
</dbReference>
<evidence type="ECO:0000256" key="1">
    <source>
        <dbReference type="SAM" id="MobiDB-lite"/>
    </source>
</evidence>
<dbReference type="SMART" id="SM00853">
    <property type="entry name" value="MutL_C"/>
    <property type="match status" value="1"/>
</dbReference>
<dbReference type="Pfam" id="PF01119">
    <property type="entry name" value="DNA_mis_repair"/>
    <property type="match status" value="1"/>
</dbReference>
<dbReference type="GO" id="GO:0016887">
    <property type="term" value="F:ATP hydrolysis activity"/>
    <property type="evidence" value="ECO:0007669"/>
    <property type="project" value="InterPro"/>
</dbReference>
<feature type="domain" description="DNA mismatch repair protein S5" evidence="3">
    <location>
        <begin position="5"/>
        <end position="119"/>
    </location>
</feature>
<organism evidence="4">
    <name type="scientific">hydrothermal vent metagenome</name>
    <dbReference type="NCBI Taxonomy" id="652676"/>
    <lineage>
        <taxon>unclassified sequences</taxon>
        <taxon>metagenomes</taxon>
        <taxon>ecological metagenomes</taxon>
    </lineage>
</organism>
<dbReference type="InterPro" id="IPR042121">
    <property type="entry name" value="MutL_C_regsub"/>
</dbReference>
<proteinExistence type="predicted"/>
<dbReference type="InterPro" id="IPR037198">
    <property type="entry name" value="MutL_C_sf"/>
</dbReference>
<dbReference type="InterPro" id="IPR014721">
    <property type="entry name" value="Ribsml_uS5_D2-typ_fold_subgr"/>
</dbReference>
<dbReference type="GO" id="GO:0140664">
    <property type="term" value="F:ATP-dependent DNA damage sensor activity"/>
    <property type="evidence" value="ECO:0007669"/>
    <property type="project" value="InterPro"/>
</dbReference>
<dbReference type="InterPro" id="IPR042120">
    <property type="entry name" value="MutL_C_dimsub"/>
</dbReference>
<feature type="region of interest" description="Disordered" evidence="1">
    <location>
        <begin position="125"/>
        <end position="158"/>
    </location>
</feature>
<dbReference type="PANTHER" id="PTHR10073:SF12">
    <property type="entry name" value="DNA MISMATCH REPAIR PROTEIN MLH1"/>
    <property type="match status" value="1"/>
</dbReference>
<dbReference type="GO" id="GO:0032300">
    <property type="term" value="C:mismatch repair complex"/>
    <property type="evidence" value="ECO:0007669"/>
    <property type="project" value="InterPro"/>
</dbReference>
<protein>
    <submittedName>
        <fullName evidence="4">DNA mismatch repair protein MutL</fullName>
    </submittedName>
</protein>
<feature type="compositionally biased region" description="Acidic residues" evidence="1">
    <location>
        <begin position="125"/>
        <end position="136"/>
    </location>
</feature>
<dbReference type="InterPro" id="IPR013507">
    <property type="entry name" value="DNA_mismatch_S5_2-like"/>
</dbReference>
<evidence type="ECO:0000313" key="4">
    <source>
        <dbReference type="EMBL" id="VAX31874.1"/>
    </source>
</evidence>
<reference evidence="4" key="1">
    <citation type="submission" date="2018-06" db="EMBL/GenBank/DDBJ databases">
        <authorList>
            <person name="Zhirakovskaya E."/>
        </authorList>
    </citation>
    <scope>NUCLEOTIDE SEQUENCE</scope>
</reference>
<dbReference type="Gene3D" id="3.30.230.10">
    <property type="match status" value="1"/>
</dbReference>